<feature type="chain" id="PRO_5020812143" evidence="1">
    <location>
        <begin position="19"/>
        <end position="583"/>
    </location>
</feature>
<reference evidence="2 3" key="1">
    <citation type="submission" date="2019-03" db="EMBL/GenBank/DDBJ databases">
        <title>Genomic Encyclopedia of Type Strains, Phase IV (KMG-IV): sequencing the most valuable type-strain genomes for metagenomic binning, comparative biology and taxonomic classification.</title>
        <authorList>
            <person name="Goeker M."/>
        </authorList>
    </citation>
    <scope>NUCLEOTIDE SEQUENCE [LARGE SCALE GENOMIC DNA]</scope>
    <source>
        <strain evidence="2 3">DSM 100059</strain>
    </source>
</reference>
<sequence>MRPTIIALVLLAPWVSMGQTNQPLPDLSGTWKGLTLFPTFVIYQEFYLKQIDRNSYSGIIAFSIRAKDDTTSFDNPRLYHAKKMILGYFDGKDFIYDEEDTVMSPPTAKDNLGSDRTLHFAVIKDTMRLWLVSDNRDVLSNSNRLSASIPQEYERRLITRDKLKLDGLVFGDSGADKPIVPGQPATDTLYVGYHFRNTAGSRIKRINIDLGLLPTPGNPVPVGPFGPYLNQYQIDLSTRDTDVTAGIVIGPGFPTSGDSLLFRLSANCMGIDFDAKTLMLPTRRLTAMASYRAFARQLVGCWRPGYPSGETPLGPVLHNHLIELFDNGIGISRNDSGNTAENVRFLSWKVLGDTMYLVIAGGKPFRMRFQVSGDNLSLSGPGGSCSFTRISSDPFSRYQHDLPVDQMYNEWGVQLRLDNWQLSGLKDDKPKEFYDMYPSRRGWGEIVYYSAKDNIDTYQFLKFHQSGDGYDVKGLNVDAGFSTNFFYAGGVLIDVDQVEGLPDRVLVLTKTGHPPASDLTTLHRRFGSGLPEAGTHWSICTACQGKGHITVTVNNIVGEHNTFISHEETCGICGGKGGAYVND</sequence>
<dbReference type="Proteomes" id="UP000294498">
    <property type="component" value="Unassembled WGS sequence"/>
</dbReference>
<evidence type="ECO:0000313" key="3">
    <source>
        <dbReference type="Proteomes" id="UP000294498"/>
    </source>
</evidence>
<keyword evidence="3" id="KW-1185">Reference proteome</keyword>
<dbReference type="RefSeq" id="WP_133994146.1">
    <property type="nucleotide sequence ID" value="NZ_SODV01000001.1"/>
</dbReference>
<proteinExistence type="predicted"/>
<name>A0A4R8DWD6_9BACT</name>
<accession>A0A4R8DWD6</accession>
<evidence type="ECO:0000313" key="2">
    <source>
        <dbReference type="EMBL" id="TDX01531.1"/>
    </source>
</evidence>
<dbReference type="EMBL" id="SODV01000001">
    <property type="protein sequence ID" value="TDX01531.1"/>
    <property type="molecule type" value="Genomic_DNA"/>
</dbReference>
<keyword evidence="1" id="KW-0732">Signal</keyword>
<feature type="signal peptide" evidence="1">
    <location>
        <begin position="1"/>
        <end position="18"/>
    </location>
</feature>
<organism evidence="2 3">
    <name type="scientific">Dinghuibacter silviterrae</name>
    <dbReference type="NCBI Taxonomy" id="1539049"/>
    <lineage>
        <taxon>Bacteria</taxon>
        <taxon>Pseudomonadati</taxon>
        <taxon>Bacteroidota</taxon>
        <taxon>Chitinophagia</taxon>
        <taxon>Chitinophagales</taxon>
        <taxon>Chitinophagaceae</taxon>
        <taxon>Dinghuibacter</taxon>
    </lineage>
</organism>
<dbReference type="AlphaFoldDB" id="A0A4R8DWD6"/>
<gene>
    <name evidence="2" type="ORF">EDB95_2571</name>
</gene>
<evidence type="ECO:0000256" key="1">
    <source>
        <dbReference type="SAM" id="SignalP"/>
    </source>
</evidence>
<protein>
    <submittedName>
        <fullName evidence="2">Uncharacterized protein</fullName>
    </submittedName>
</protein>
<comment type="caution">
    <text evidence="2">The sequence shown here is derived from an EMBL/GenBank/DDBJ whole genome shotgun (WGS) entry which is preliminary data.</text>
</comment>